<feature type="domain" description="Fibronectin type-III" evidence="25">
    <location>
        <begin position="633"/>
        <end position="728"/>
    </location>
</feature>
<evidence type="ECO:0000313" key="27">
    <source>
        <dbReference type="RefSeq" id="XP_032819285.1"/>
    </source>
</evidence>
<keyword evidence="8" id="KW-0732">Signal</keyword>
<dbReference type="FunFam" id="2.60.40.10:FF:000114">
    <property type="entry name" value="Neuronal cell adhesion molecule"/>
    <property type="match status" value="1"/>
</dbReference>
<gene>
    <name evidence="27 28 29" type="primary">LOC116947535</name>
</gene>
<feature type="compositionally biased region" description="Basic and acidic residues" evidence="22">
    <location>
        <begin position="1295"/>
        <end position="1314"/>
    </location>
</feature>
<keyword evidence="12" id="KW-0524">Neurogenesis</keyword>
<dbReference type="InterPro" id="IPR013098">
    <property type="entry name" value="Ig_I-set"/>
</dbReference>
<evidence type="ECO:0000256" key="22">
    <source>
        <dbReference type="SAM" id="MobiDB-lite"/>
    </source>
</evidence>
<dbReference type="GO" id="GO:0009986">
    <property type="term" value="C:cell surface"/>
    <property type="evidence" value="ECO:0007669"/>
    <property type="project" value="UniProtKB-ARBA"/>
</dbReference>
<keyword evidence="18" id="KW-0393">Immunoglobulin domain</keyword>
<evidence type="ECO:0000256" key="11">
    <source>
        <dbReference type="ARBA" id="ARBA00022889"/>
    </source>
</evidence>
<dbReference type="Pfam" id="PF13882">
    <property type="entry name" value="Bravo_FIGEY"/>
    <property type="match status" value="1"/>
</dbReference>
<evidence type="ECO:0000313" key="26">
    <source>
        <dbReference type="Proteomes" id="UP001318040"/>
    </source>
</evidence>
<evidence type="ECO:0000256" key="2">
    <source>
        <dbReference type="ARBA" id="ARBA00004624"/>
    </source>
</evidence>
<feature type="region of interest" description="Disordered" evidence="22">
    <location>
        <begin position="243"/>
        <end position="269"/>
    </location>
</feature>
<evidence type="ECO:0000256" key="5">
    <source>
        <dbReference type="ARBA" id="ARBA00022475"/>
    </source>
</evidence>
<evidence type="ECO:0000256" key="18">
    <source>
        <dbReference type="ARBA" id="ARBA00023319"/>
    </source>
</evidence>
<dbReference type="SUPFAM" id="SSF49265">
    <property type="entry name" value="Fibronectin type III"/>
    <property type="match status" value="3"/>
</dbReference>
<comment type="similarity">
    <text evidence="3">Belongs to the immunoglobulin superfamily. L1/neurofascin/NgCAM family.</text>
</comment>
<dbReference type="FunFam" id="2.60.40.10:FF:000005">
    <property type="entry name" value="Neuronal cell adhesion molecule"/>
    <property type="match status" value="1"/>
</dbReference>
<organism evidence="26 28">
    <name type="scientific">Petromyzon marinus</name>
    <name type="common">Sea lamprey</name>
    <dbReference type="NCBI Taxonomy" id="7757"/>
    <lineage>
        <taxon>Eukaryota</taxon>
        <taxon>Metazoa</taxon>
        <taxon>Chordata</taxon>
        <taxon>Craniata</taxon>
        <taxon>Vertebrata</taxon>
        <taxon>Cyclostomata</taxon>
        <taxon>Hyperoartia</taxon>
        <taxon>Petromyzontiformes</taxon>
        <taxon>Petromyzontidae</taxon>
        <taxon>Petromyzon</taxon>
    </lineage>
</organism>
<dbReference type="GO" id="GO:0098632">
    <property type="term" value="F:cell-cell adhesion mediator activity"/>
    <property type="evidence" value="ECO:0007669"/>
    <property type="project" value="TreeGrafter"/>
</dbReference>
<feature type="domain" description="Fibronectin type-III" evidence="25">
    <location>
        <begin position="730"/>
        <end position="833"/>
    </location>
</feature>
<feature type="domain" description="Ig-like" evidence="24">
    <location>
        <begin position="148"/>
        <end position="229"/>
    </location>
</feature>
<dbReference type="SMART" id="SM00409">
    <property type="entry name" value="IG"/>
    <property type="match status" value="6"/>
</dbReference>
<feature type="compositionally biased region" description="Low complexity" evidence="22">
    <location>
        <begin position="710"/>
        <end position="722"/>
    </location>
</feature>
<keyword evidence="7 23" id="KW-0812">Transmembrane</keyword>
<dbReference type="InterPro" id="IPR036116">
    <property type="entry name" value="FN3_sf"/>
</dbReference>
<evidence type="ECO:0000256" key="4">
    <source>
        <dbReference type="ARBA" id="ARBA00022473"/>
    </source>
</evidence>
<evidence type="ECO:0000256" key="7">
    <source>
        <dbReference type="ARBA" id="ARBA00022692"/>
    </source>
</evidence>
<feature type="transmembrane region" description="Helical" evidence="23">
    <location>
        <begin position="1162"/>
        <end position="1183"/>
    </location>
</feature>
<keyword evidence="17" id="KW-0966">Cell projection</keyword>
<keyword evidence="16" id="KW-0325">Glycoprotein</keyword>
<proteinExistence type="inferred from homology"/>
<feature type="domain" description="Ig-like" evidence="24">
    <location>
        <begin position="261"/>
        <end position="349"/>
    </location>
</feature>
<evidence type="ECO:0000256" key="6">
    <source>
        <dbReference type="ARBA" id="ARBA00022553"/>
    </source>
</evidence>
<comment type="function">
    <text evidence="19">Neural cell adhesion molecule involved in the dynamics of cell adhesion and in the generation of transmembrane signals at tyrosine kinase receptors. During brain development, critical in multiple processes, including neuronal migration, axonal growth and fasciculation, and synaptogenesis. In the mature brain, plays a role in the dynamics of neuronal structure and function, including synaptic plasticity.</text>
</comment>
<evidence type="ECO:0000256" key="1">
    <source>
        <dbReference type="ARBA" id="ARBA00004251"/>
    </source>
</evidence>
<dbReference type="SMART" id="SM00060">
    <property type="entry name" value="FN3"/>
    <property type="match status" value="5"/>
</dbReference>
<evidence type="ECO:0000256" key="14">
    <source>
        <dbReference type="ARBA" id="ARBA00023136"/>
    </source>
</evidence>
<evidence type="ECO:0000256" key="9">
    <source>
        <dbReference type="ARBA" id="ARBA00022737"/>
    </source>
</evidence>
<dbReference type="PANTHER" id="PTHR44170:SF6">
    <property type="entry name" value="CONTACTIN"/>
    <property type="match status" value="1"/>
</dbReference>
<dbReference type="PRINTS" id="PR00014">
    <property type="entry name" value="FNTYPEIII"/>
</dbReference>
<feature type="domain" description="Ig-like" evidence="24">
    <location>
        <begin position="46"/>
        <end position="138"/>
    </location>
</feature>
<comment type="subcellular location">
    <subcellularLocation>
        <location evidence="1">Cell membrane</location>
        <topology evidence="1">Single-pass type I membrane protein</topology>
    </subcellularLocation>
    <subcellularLocation>
        <location evidence="2">Cell projection</location>
        <location evidence="2">Growth cone</location>
    </subcellularLocation>
</comment>
<evidence type="ECO:0000256" key="19">
    <source>
        <dbReference type="ARBA" id="ARBA00060042"/>
    </source>
</evidence>
<sequence>MEAFPTGRFVAVVTVAMAALLCERHHPLAVTLPLDPQIMKEVKQPPSITRQSPVDYIVDPRDNIVVECEGQGNPTPKFQWRKDGRRFDPDDDPYVSWHEGSGTITIDMVAAGIAEAYEGIYQCSAENEGGTALSENITVRLSRAPLWPRENLEPVVAMEGSSAVLPCNPPDGLPPPIIFWMDGSMERVPQDSRVSQGLNGNLYFANVLPTDGKDDYVCYARFTHTQTIQQKQPLKLIVRPMDADNDTASQPGHERPSRSRPAFLEPAGTTSSKLVLRGDTLLLECIAQGLPTPELQWSKLGGEITRDRVTFDNFNKTLSIRDASEADSGSYQCRATNSEGKALHTVTVTVEAKPYWIPPVPESRVYSPRDNAQLVCRAHGTPKPRIRWLINGAPIDESPADPGRRVDGDTVMLNDLDVGGSAVYQCEASNRHGTILANAYVSVLAVPPRMLTEPDRLYMTREKQVVYIECKVFASPRPNILWFKGVEGSQLQGTRYRTFENGTLRITDVRRTDAGTYTCVASNDLRSNQVQARLSVKEATQISGLPKMLSARKGSDVRLECIVRHDPSLEVTVLWRRNGAVLPYESRYRVNGSILVIASVREADEARFVCTATTGTDSDSAGTSLRVLDRPDAPTDLRLSERQDRSVHLAWAKGSSHNSPITEFLVEFEDERFDPGTWKELTRVSGNRSSAELRLSPYMDYRFRVTAANEVGESPPSVPSESHTTGPAAPDMNPTGVKGEGTQPSNMIISWTPLSGADSNGPGLHYLVGWRVRGAGGDGDAGGAWTDTLVTEAARYVVQPTPTFTAYELRVRAVNDAGEAPEPRVVIGYSGEDSPLEAPGRVDVEVLNSTFVRVSWEPVTEASVRGHLKGYKVFYWKVRELLGHPTQEQQRRRRRRRRSDRRFLVFAPDRRHGVVPGLEPFCSYELDVRVSNGRSDGPPSPARSFQTPEGVPSKPEFLRIQSITFNSATLVWAPPLQPHGVITGYVLHYQSVNGSGPELGPPARVELARPNVTSHTLDGLRRNTRYRFGVSARTRAGEGGSADEEGSTDLDVAPAWMDPVVAGVGENFVNLSLAAAPSGRSADVRYVEYAPAESDSGWVRVLVSPGQTFAVISGLEPGTAYRLRCSVDTTPGGVSYGGEVPVETMSTAEVASAQLTIATEGWFIGIMCAVALLVLVLLFVCFVRRSKGGKYPVKERECAYPDPENQQMRENIFAECRIRRRDNENKPLQGGSSGSSDSVRSGGRHGAGDGDADTQVPFNEDGSFIGKYATATETAAAAATTAVAANGGGGAGGGGRRENGHARTRRGSEADDAC</sequence>
<feature type="region of interest" description="Disordered" evidence="22">
    <location>
        <begin position="932"/>
        <end position="952"/>
    </location>
</feature>
<evidence type="ECO:0000256" key="16">
    <source>
        <dbReference type="ARBA" id="ARBA00023180"/>
    </source>
</evidence>
<keyword evidence="26" id="KW-1185">Reference proteome</keyword>
<dbReference type="InterPro" id="IPR007110">
    <property type="entry name" value="Ig-like_dom"/>
</dbReference>
<feature type="domain" description="Ig-like" evidence="24">
    <location>
        <begin position="540"/>
        <end position="626"/>
    </location>
</feature>
<dbReference type="FunFam" id="2.60.40.10:FF:000063">
    <property type="entry name" value="neural cell adhesion molecule L1"/>
    <property type="match status" value="1"/>
</dbReference>
<evidence type="ECO:0000256" key="8">
    <source>
        <dbReference type="ARBA" id="ARBA00022729"/>
    </source>
</evidence>
<protein>
    <recommendedName>
        <fullName evidence="21">Neural cell adhesion molecule L1</fullName>
    </recommendedName>
</protein>
<feature type="domain" description="Fibronectin type-III" evidence="25">
    <location>
        <begin position="954"/>
        <end position="1055"/>
    </location>
</feature>
<keyword evidence="4" id="KW-0217">Developmental protein</keyword>
<reference evidence="27 28" key="1">
    <citation type="submission" date="2025-04" db="UniProtKB">
        <authorList>
            <consortium name="RefSeq"/>
        </authorList>
    </citation>
    <scope>IDENTIFICATION</scope>
    <source>
        <tissue evidence="27 28">Sperm</tissue>
    </source>
</reference>
<evidence type="ECO:0000256" key="21">
    <source>
        <dbReference type="ARBA" id="ARBA00074488"/>
    </source>
</evidence>
<evidence type="ECO:0000256" key="10">
    <source>
        <dbReference type="ARBA" id="ARBA00022782"/>
    </source>
</evidence>
<dbReference type="InterPro" id="IPR036179">
    <property type="entry name" value="Ig-like_dom_sf"/>
</dbReference>
<keyword evidence="5" id="KW-1003">Cell membrane</keyword>
<feature type="region of interest" description="Disordered" evidence="22">
    <location>
        <begin position="1284"/>
        <end position="1314"/>
    </location>
</feature>
<dbReference type="Proteomes" id="UP001318040">
    <property type="component" value="Chromosome 30"/>
</dbReference>
<dbReference type="RefSeq" id="XP_032819285.1">
    <property type="nucleotide sequence ID" value="XM_032963394.1"/>
</dbReference>
<dbReference type="SMART" id="SM00408">
    <property type="entry name" value="IGc2"/>
    <property type="match status" value="5"/>
</dbReference>
<dbReference type="Gene3D" id="2.60.40.10">
    <property type="entry name" value="Immunoglobulins"/>
    <property type="match status" value="11"/>
</dbReference>
<comment type="subunit">
    <text evidence="20">Interacts with SHTN1; the interaction occurs in axonal growth cones. Interacts with isoform 2 of BSG.</text>
</comment>
<dbReference type="InterPro" id="IPR003961">
    <property type="entry name" value="FN3_dom"/>
</dbReference>
<evidence type="ECO:0000256" key="23">
    <source>
        <dbReference type="SAM" id="Phobius"/>
    </source>
</evidence>
<evidence type="ECO:0000313" key="29">
    <source>
        <dbReference type="RefSeq" id="XP_032819287.1"/>
    </source>
</evidence>
<evidence type="ECO:0000256" key="13">
    <source>
        <dbReference type="ARBA" id="ARBA00022989"/>
    </source>
</evidence>
<dbReference type="FunFam" id="2.60.40.10:FF:000038">
    <property type="entry name" value="Neuronal cell adhesion molecule"/>
    <property type="match status" value="1"/>
</dbReference>
<dbReference type="FunFam" id="2.60.40.10:FF:000028">
    <property type="entry name" value="Neuronal cell adhesion molecule"/>
    <property type="match status" value="1"/>
</dbReference>
<dbReference type="InterPro" id="IPR026966">
    <property type="entry name" value="Neurofascin/L1/NrCAM_C"/>
</dbReference>
<dbReference type="Pfam" id="PF00041">
    <property type="entry name" value="fn3"/>
    <property type="match status" value="4"/>
</dbReference>
<dbReference type="InterPro" id="IPR013783">
    <property type="entry name" value="Ig-like_fold"/>
</dbReference>
<dbReference type="GO" id="GO:0007411">
    <property type="term" value="P:axon guidance"/>
    <property type="evidence" value="ECO:0007669"/>
    <property type="project" value="TreeGrafter"/>
</dbReference>
<dbReference type="PANTHER" id="PTHR44170">
    <property type="entry name" value="PROTEIN SIDEKICK"/>
    <property type="match status" value="1"/>
</dbReference>
<keyword evidence="10" id="KW-0221">Differentiation</keyword>
<dbReference type="RefSeq" id="XP_032819287.1">
    <property type="nucleotide sequence ID" value="XM_032963396.1"/>
</dbReference>
<accession>A0AAJ7TLZ0</accession>
<dbReference type="GO" id="GO:0030426">
    <property type="term" value="C:growth cone"/>
    <property type="evidence" value="ECO:0007669"/>
    <property type="project" value="UniProtKB-SubCell"/>
</dbReference>
<keyword evidence="11" id="KW-0130">Cell adhesion</keyword>
<feature type="domain" description="Ig-like" evidence="24">
    <location>
        <begin position="448"/>
        <end position="535"/>
    </location>
</feature>
<evidence type="ECO:0000259" key="25">
    <source>
        <dbReference type="PROSITE" id="PS50853"/>
    </source>
</evidence>
<dbReference type="InterPro" id="IPR003599">
    <property type="entry name" value="Ig_sub"/>
</dbReference>
<dbReference type="RefSeq" id="XP_032819286.1">
    <property type="nucleotide sequence ID" value="XM_032963395.1"/>
</dbReference>
<dbReference type="FunFam" id="2.60.40.10:FF:000078">
    <property type="entry name" value="Neuronal cell adhesion molecule"/>
    <property type="match status" value="1"/>
</dbReference>
<dbReference type="GO" id="GO:0005886">
    <property type="term" value="C:plasma membrane"/>
    <property type="evidence" value="ECO:0007669"/>
    <property type="project" value="UniProtKB-SubCell"/>
</dbReference>
<feature type="region of interest" description="Disordered" evidence="22">
    <location>
        <begin position="710"/>
        <end position="745"/>
    </location>
</feature>
<feature type="domain" description="Ig-like" evidence="24">
    <location>
        <begin position="358"/>
        <end position="442"/>
    </location>
</feature>
<dbReference type="GO" id="GO:0007420">
    <property type="term" value="P:brain development"/>
    <property type="evidence" value="ECO:0007669"/>
    <property type="project" value="TreeGrafter"/>
</dbReference>
<evidence type="ECO:0000256" key="20">
    <source>
        <dbReference type="ARBA" id="ARBA00063896"/>
    </source>
</evidence>
<evidence type="ECO:0000313" key="28">
    <source>
        <dbReference type="RefSeq" id="XP_032819286.1"/>
    </source>
</evidence>
<dbReference type="PROSITE" id="PS50853">
    <property type="entry name" value="FN3"/>
    <property type="match status" value="4"/>
</dbReference>
<evidence type="ECO:0000256" key="3">
    <source>
        <dbReference type="ARBA" id="ARBA00008588"/>
    </source>
</evidence>
<keyword evidence="15" id="KW-1015">Disulfide bond</keyword>
<dbReference type="Pfam" id="PF13927">
    <property type="entry name" value="Ig_3"/>
    <property type="match status" value="3"/>
</dbReference>
<evidence type="ECO:0000259" key="24">
    <source>
        <dbReference type="PROSITE" id="PS50835"/>
    </source>
</evidence>
<dbReference type="SUPFAM" id="SSF48726">
    <property type="entry name" value="Immunoglobulin"/>
    <property type="match status" value="6"/>
</dbReference>
<dbReference type="FunFam" id="2.60.40.10:FF:000057">
    <property type="entry name" value="neural cell adhesion molecule L1"/>
    <property type="match status" value="1"/>
</dbReference>
<dbReference type="KEGG" id="pmrn:116947535"/>
<keyword evidence="14 23" id="KW-0472">Membrane</keyword>
<keyword evidence="13 23" id="KW-1133">Transmembrane helix</keyword>
<evidence type="ECO:0000256" key="15">
    <source>
        <dbReference type="ARBA" id="ARBA00023157"/>
    </source>
</evidence>
<keyword evidence="9" id="KW-0677">Repeat</keyword>
<evidence type="ECO:0000256" key="17">
    <source>
        <dbReference type="ARBA" id="ARBA00023273"/>
    </source>
</evidence>
<dbReference type="InterPro" id="IPR003598">
    <property type="entry name" value="Ig_sub2"/>
</dbReference>
<feature type="region of interest" description="Disordered" evidence="22">
    <location>
        <begin position="1223"/>
        <end position="1259"/>
    </location>
</feature>
<name>A0AAJ7TLZ0_PETMA</name>
<dbReference type="CDD" id="cd00063">
    <property type="entry name" value="FN3"/>
    <property type="match status" value="5"/>
</dbReference>
<keyword evidence="6" id="KW-0597">Phosphoprotein</keyword>
<dbReference type="Pfam" id="PF07679">
    <property type="entry name" value="I-set"/>
    <property type="match status" value="2"/>
</dbReference>
<feature type="domain" description="Fibronectin type-III" evidence="25">
    <location>
        <begin position="838"/>
        <end position="950"/>
    </location>
</feature>
<dbReference type="PROSITE" id="PS50835">
    <property type="entry name" value="IG_LIKE"/>
    <property type="match status" value="6"/>
</dbReference>
<evidence type="ECO:0000256" key="12">
    <source>
        <dbReference type="ARBA" id="ARBA00022902"/>
    </source>
</evidence>